<comment type="caution">
    <text evidence="1">The sequence shown here is derived from an EMBL/GenBank/DDBJ whole genome shotgun (WGS) entry which is preliminary data.</text>
</comment>
<accession>A0A445DIY8</accession>
<dbReference type="AlphaFoldDB" id="A0A445DIY8"/>
<organism evidence="1 2">
    <name type="scientific">Arachis hypogaea</name>
    <name type="common">Peanut</name>
    <dbReference type="NCBI Taxonomy" id="3818"/>
    <lineage>
        <taxon>Eukaryota</taxon>
        <taxon>Viridiplantae</taxon>
        <taxon>Streptophyta</taxon>
        <taxon>Embryophyta</taxon>
        <taxon>Tracheophyta</taxon>
        <taxon>Spermatophyta</taxon>
        <taxon>Magnoliopsida</taxon>
        <taxon>eudicotyledons</taxon>
        <taxon>Gunneridae</taxon>
        <taxon>Pentapetalae</taxon>
        <taxon>rosids</taxon>
        <taxon>fabids</taxon>
        <taxon>Fabales</taxon>
        <taxon>Fabaceae</taxon>
        <taxon>Papilionoideae</taxon>
        <taxon>50 kb inversion clade</taxon>
        <taxon>dalbergioids sensu lato</taxon>
        <taxon>Dalbergieae</taxon>
        <taxon>Pterocarpus clade</taxon>
        <taxon>Arachis</taxon>
    </lineage>
</organism>
<protein>
    <submittedName>
        <fullName evidence="1">Uncharacterized protein</fullName>
    </submittedName>
</protein>
<gene>
    <name evidence="1" type="ORF">Ahy_A04g020963</name>
</gene>
<proteinExistence type="predicted"/>
<dbReference type="Proteomes" id="UP000289738">
    <property type="component" value="Chromosome A04"/>
</dbReference>
<dbReference type="EMBL" id="SDMP01000004">
    <property type="protein sequence ID" value="RYR63165.1"/>
    <property type="molecule type" value="Genomic_DNA"/>
</dbReference>
<evidence type="ECO:0000313" key="1">
    <source>
        <dbReference type="EMBL" id="RYR63165.1"/>
    </source>
</evidence>
<sequence length="118" mass="12903">MFIAPPSSNFLSVACLLRVLKKENSKLLTASAVFLPVHPMMVSVIQTRMMEGVAHTLLTQAFVQTPHLQGIHLLCLMTCIGSTHLGTSNTPHQSENESHLILSIASIRKGACKRQVQD</sequence>
<evidence type="ECO:0000313" key="2">
    <source>
        <dbReference type="Proteomes" id="UP000289738"/>
    </source>
</evidence>
<reference evidence="1 2" key="1">
    <citation type="submission" date="2019-01" db="EMBL/GenBank/DDBJ databases">
        <title>Sequencing of cultivated peanut Arachis hypogaea provides insights into genome evolution and oil improvement.</title>
        <authorList>
            <person name="Chen X."/>
        </authorList>
    </citation>
    <scope>NUCLEOTIDE SEQUENCE [LARGE SCALE GENOMIC DNA]</scope>
    <source>
        <strain evidence="2">cv. Fuhuasheng</strain>
        <tissue evidence="1">Leaves</tissue>
    </source>
</reference>
<keyword evidence="2" id="KW-1185">Reference proteome</keyword>
<name>A0A445DIY8_ARAHY</name>